<reference evidence="4" key="1">
    <citation type="submission" date="2023-01" db="EMBL/GenBank/DDBJ databases">
        <title>The diversity of Class Acidimicrobiia in South China Sea sediment environments and the proposal of Iamia marina sp. nov., a novel species of the genus Iamia.</title>
        <authorList>
            <person name="He Y."/>
            <person name="Tian X."/>
        </authorList>
    </citation>
    <scope>NUCLEOTIDE SEQUENCE</scope>
    <source>
        <strain evidence="4">DSM 19957</strain>
    </source>
</reference>
<dbReference type="RefSeq" id="WP_272736077.1">
    <property type="nucleotide sequence ID" value="NZ_CP116942.1"/>
</dbReference>
<feature type="domain" description="CAAX prenyl protease 2/Lysostaphin resistance protein A-like" evidence="3">
    <location>
        <begin position="93"/>
        <end position="189"/>
    </location>
</feature>
<dbReference type="EMBL" id="CP116942">
    <property type="protein sequence ID" value="WCO66554.1"/>
    <property type="molecule type" value="Genomic_DNA"/>
</dbReference>
<keyword evidence="1" id="KW-0472">Membrane</keyword>
<keyword evidence="4" id="KW-0482">Metalloprotease</keyword>
<dbReference type="AlphaFoldDB" id="A0AAE9Y903"/>
<dbReference type="GO" id="GO:0008237">
    <property type="term" value="F:metallopeptidase activity"/>
    <property type="evidence" value="ECO:0007669"/>
    <property type="project" value="UniProtKB-KW"/>
</dbReference>
<evidence type="ECO:0000313" key="4">
    <source>
        <dbReference type="EMBL" id="WCO66554.1"/>
    </source>
</evidence>
<keyword evidence="1" id="KW-0812">Transmembrane</keyword>
<feature type="chain" id="PRO_5042174289" evidence="2">
    <location>
        <begin position="23"/>
        <end position="197"/>
    </location>
</feature>
<feature type="transmembrane region" description="Helical" evidence="1">
    <location>
        <begin position="145"/>
        <end position="168"/>
    </location>
</feature>
<dbReference type="Proteomes" id="UP001216390">
    <property type="component" value="Chromosome"/>
</dbReference>
<evidence type="ECO:0000256" key="1">
    <source>
        <dbReference type="SAM" id="Phobius"/>
    </source>
</evidence>
<proteinExistence type="predicted"/>
<keyword evidence="5" id="KW-1185">Reference proteome</keyword>
<gene>
    <name evidence="4" type="ORF">PO878_18815</name>
</gene>
<keyword evidence="2" id="KW-0732">Signal</keyword>
<feature type="signal peptide" evidence="2">
    <location>
        <begin position="1"/>
        <end position="22"/>
    </location>
</feature>
<protein>
    <submittedName>
        <fullName evidence="4">CPBP family intramembrane metalloprotease</fullName>
    </submittedName>
</protein>
<dbReference type="Pfam" id="PF02517">
    <property type="entry name" value="Rce1-like"/>
    <property type="match status" value="1"/>
</dbReference>
<keyword evidence="4" id="KW-0378">Hydrolase</keyword>
<dbReference type="KEGG" id="ima:PO878_18815"/>
<evidence type="ECO:0000256" key="2">
    <source>
        <dbReference type="SAM" id="SignalP"/>
    </source>
</evidence>
<feature type="transmembrane region" description="Helical" evidence="1">
    <location>
        <begin position="70"/>
        <end position="88"/>
    </location>
</feature>
<name>A0AAE9Y903_9ACTN</name>
<evidence type="ECO:0000259" key="3">
    <source>
        <dbReference type="Pfam" id="PF02517"/>
    </source>
</evidence>
<keyword evidence="4" id="KW-0645">Protease</keyword>
<accession>A0AAE9Y903</accession>
<dbReference type="GO" id="GO:0004175">
    <property type="term" value="F:endopeptidase activity"/>
    <property type="evidence" value="ECO:0007669"/>
    <property type="project" value="UniProtKB-ARBA"/>
</dbReference>
<dbReference type="InterPro" id="IPR003675">
    <property type="entry name" value="Rce1/LyrA-like_dom"/>
</dbReference>
<dbReference type="GO" id="GO:0080120">
    <property type="term" value="P:CAAX-box protein maturation"/>
    <property type="evidence" value="ECO:0007669"/>
    <property type="project" value="UniProtKB-ARBA"/>
</dbReference>
<organism evidence="4 5">
    <name type="scientific">Iamia majanohamensis</name>
    <dbReference type="NCBI Taxonomy" id="467976"/>
    <lineage>
        <taxon>Bacteria</taxon>
        <taxon>Bacillati</taxon>
        <taxon>Actinomycetota</taxon>
        <taxon>Acidimicrobiia</taxon>
        <taxon>Acidimicrobiales</taxon>
        <taxon>Iamiaceae</taxon>
        <taxon>Iamia</taxon>
    </lineage>
</organism>
<keyword evidence="1" id="KW-1133">Transmembrane helix</keyword>
<feature type="transmembrane region" description="Helical" evidence="1">
    <location>
        <begin position="32"/>
        <end position="58"/>
    </location>
</feature>
<evidence type="ECO:0000313" key="5">
    <source>
        <dbReference type="Proteomes" id="UP001216390"/>
    </source>
</evidence>
<sequence length="197" mass="19968">MSIRWRHALLMLVCAAVVGAKAAQLSLWPDPGGVALVPGLVRQLAIVAALVAALALLTDLRPAPPSPARTGSWLVAIIALAAVLGQAGSPPGLSLATLVVVTAIGEEVVFRGLLPALGRALDLSSRRSDHVAAATFGLWHLPDGWASGPLVAAGVVALTTTAALGVLVPMRRRCGTVLAPAFVHASANGIGLLATTW</sequence>